<gene>
    <name evidence="2" type="ordered locus">CA2559_02250</name>
</gene>
<dbReference type="STRING" id="216432.CA2559_02250"/>
<proteinExistence type="predicted"/>
<dbReference type="PANTHER" id="PTHR43610">
    <property type="entry name" value="BLL6696 PROTEIN"/>
    <property type="match status" value="1"/>
</dbReference>
<dbReference type="GO" id="GO:0016747">
    <property type="term" value="F:acyltransferase activity, transferring groups other than amino-acyl groups"/>
    <property type="evidence" value="ECO:0007669"/>
    <property type="project" value="InterPro"/>
</dbReference>
<dbReference type="AlphaFoldDB" id="A3U5M2"/>
<dbReference type="KEGG" id="cat:CA2559_02250"/>
<dbReference type="PANTHER" id="PTHR43610:SF1">
    <property type="entry name" value="N-ACETYLTRANSFERASE DOMAIN-CONTAINING PROTEIN"/>
    <property type="match status" value="1"/>
</dbReference>
<dbReference type="InterPro" id="IPR016181">
    <property type="entry name" value="Acyl_CoA_acyltransferase"/>
</dbReference>
<feature type="domain" description="N-acetyltransferase" evidence="1">
    <location>
        <begin position="13"/>
        <end position="153"/>
    </location>
</feature>
<dbReference type="InterPro" id="IPR000182">
    <property type="entry name" value="GNAT_dom"/>
</dbReference>
<dbReference type="eggNOG" id="COG1670">
    <property type="taxonomic scope" value="Bacteria"/>
</dbReference>
<dbReference type="RefSeq" id="WP_013186217.1">
    <property type="nucleotide sequence ID" value="NC_014230.1"/>
</dbReference>
<dbReference type="Gene3D" id="3.40.630.30">
    <property type="match status" value="1"/>
</dbReference>
<accession>A3U5M2</accession>
<sequence length="197" mass="22813">MDFNAEIILEDVRVKLSPLSKKATKHLLQYSLNEPETWTYSLQQPNSESALETYIQTALQAKKEEKAYPFIVTDKRDNSIAGSTRLYDINRYHKTCSLGYTWYGKAYRGTGLNTHCKYLLLKFIFETLHFERVEFRADYNNARSIKAMKNIGATVEGVLRNNCTAPNGRRDSIVLSILSNEWFEEVQPMLLNRLNTE</sequence>
<protein>
    <submittedName>
        <fullName evidence="2">Acetyltransferase, GNAT family protein</fullName>
    </submittedName>
</protein>
<evidence type="ECO:0000313" key="3">
    <source>
        <dbReference type="Proteomes" id="UP000002297"/>
    </source>
</evidence>
<dbReference type="Pfam" id="PF13302">
    <property type="entry name" value="Acetyltransf_3"/>
    <property type="match status" value="1"/>
</dbReference>
<dbReference type="HOGENOM" id="CLU_013985_1_0_10"/>
<organism evidence="2 3">
    <name type="scientific">Croceibacter atlanticus (strain ATCC BAA-628 / JCM 21780 / CIP 108009 / IAM 15332 / KCTC 12090 / HTCC2559)</name>
    <dbReference type="NCBI Taxonomy" id="216432"/>
    <lineage>
        <taxon>Bacteria</taxon>
        <taxon>Pseudomonadati</taxon>
        <taxon>Bacteroidota</taxon>
        <taxon>Flavobacteriia</taxon>
        <taxon>Flavobacteriales</taxon>
        <taxon>Flavobacteriaceae</taxon>
        <taxon>Croceibacter</taxon>
    </lineage>
</organism>
<reference evidence="2 3" key="1">
    <citation type="journal article" date="2010" name="J. Bacteriol.">
        <title>The complete genome sequence of Croceibacter atlanticus HTCC2559T.</title>
        <authorList>
            <person name="Oh H.M."/>
            <person name="Kang I."/>
            <person name="Ferriera S."/>
            <person name="Giovannoni S.J."/>
            <person name="Cho J.C."/>
        </authorList>
    </citation>
    <scope>NUCLEOTIDE SEQUENCE [LARGE SCALE GENOMIC DNA]</scope>
    <source>
        <strain evidence="3">ATCC BAA-628 / HTCC2559 / KCTC 12090</strain>
    </source>
</reference>
<evidence type="ECO:0000313" key="2">
    <source>
        <dbReference type="EMBL" id="EAP87539.1"/>
    </source>
</evidence>
<dbReference type="SUPFAM" id="SSF55729">
    <property type="entry name" value="Acyl-CoA N-acyltransferases (Nat)"/>
    <property type="match status" value="1"/>
</dbReference>
<dbReference type="EMBL" id="CP002046">
    <property type="protein sequence ID" value="EAP87539.1"/>
    <property type="molecule type" value="Genomic_DNA"/>
</dbReference>
<keyword evidence="2" id="KW-0808">Transferase</keyword>
<dbReference type="GeneID" id="89452245"/>
<evidence type="ECO:0000259" key="1">
    <source>
        <dbReference type="Pfam" id="PF13302"/>
    </source>
</evidence>
<dbReference type="OrthoDB" id="9795199at2"/>
<keyword evidence="3" id="KW-1185">Reference proteome</keyword>
<dbReference type="Proteomes" id="UP000002297">
    <property type="component" value="Chromosome"/>
</dbReference>
<name>A3U5M2_CROAH</name>